<keyword evidence="3" id="KW-1185">Reference proteome</keyword>
<evidence type="ECO:0000256" key="1">
    <source>
        <dbReference type="SAM" id="MobiDB-lite"/>
    </source>
</evidence>
<protein>
    <submittedName>
        <fullName evidence="2">Uncharacterized protein</fullName>
    </submittedName>
</protein>
<reference evidence="2" key="2">
    <citation type="submission" date="2022-01" db="EMBL/GenBank/DDBJ databases">
        <authorList>
            <person name="Yamashiro T."/>
            <person name="Shiraishi A."/>
            <person name="Satake H."/>
            <person name="Nakayama K."/>
        </authorList>
    </citation>
    <scope>NUCLEOTIDE SEQUENCE</scope>
</reference>
<reference evidence="2" key="1">
    <citation type="journal article" date="2022" name="Int. J. Mol. Sci.">
        <title>Draft Genome of Tanacetum Coccineum: Genomic Comparison of Closely Related Tanacetum-Family Plants.</title>
        <authorList>
            <person name="Yamashiro T."/>
            <person name="Shiraishi A."/>
            <person name="Nakayama K."/>
            <person name="Satake H."/>
        </authorList>
    </citation>
    <scope>NUCLEOTIDE SEQUENCE</scope>
</reference>
<dbReference type="EMBL" id="BQNB010009788">
    <property type="protein sequence ID" value="GJS68407.1"/>
    <property type="molecule type" value="Genomic_DNA"/>
</dbReference>
<feature type="compositionally biased region" description="Polar residues" evidence="1">
    <location>
        <begin position="9"/>
        <end position="20"/>
    </location>
</feature>
<feature type="region of interest" description="Disordered" evidence="1">
    <location>
        <begin position="243"/>
        <end position="280"/>
    </location>
</feature>
<proteinExistence type="predicted"/>
<organism evidence="2 3">
    <name type="scientific">Tanacetum coccineum</name>
    <dbReference type="NCBI Taxonomy" id="301880"/>
    <lineage>
        <taxon>Eukaryota</taxon>
        <taxon>Viridiplantae</taxon>
        <taxon>Streptophyta</taxon>
        <taxon>Embryophyta</taxon>
        <taxon>Tracheophyta</taxon>
        <taxon>Spermatophyta</taxon>
        <taxon>Magnoliopsida</taxon>
        <taxon>eudicotyledons</taxon>
        <taxon>Gunneridae</taxon>
        <taxon>Pentapetalae</taxon>
        <taxon>asterids</taxon>
        <taxon>campanulids</taxon>
        <taxon>Asterales</taxon>
        <taxon>Asteraceae</taxon>
        <taxon>Asteroideae</taxon>
        <taxon>Anthemideae</taxon>
        <taxon>Anthemidinae</taxon>
        <taxon>Tanacetum</taxon>
    </lineage>
</organism>
<evidence type="ECO:0000313" key="2">
    <source>
        <dbReference type="EMBL" id="GJS68407.1"/>
    </source>
</evidence>
<dbReference type="Proteomes" id="UP001151760">
    <property type="component" value="Unassembled WGS sequence"/>
</dbReference>
<name>A0ABQ4XTT7_9ASTR</name>
<feature type="region of interest" description="Disordered" evidence="1">
    <location>
        <begin position="1"/>
        <end position="47"/>
    </location>
</feature>
<sequence length="280" mass="30753">MKSDHKQSRPSAPQRQQDMSVENALSGLVPQGHKASAMTTSDPVPPRQNVFLQPEKTISSQQGRYKKSVSLPHATLIIPCAKVIQPQSQITDGQRYIPLEQVREIHPCQVQTRQQLATDLSEKFASLGKAVGFSCPRSTPVFSNLSDGRENGISLNGPLKEDVYDAHQTGSVDPIIKPEKVYLSESSLYGIKASSKTSEIQFLGEKLVTGCVKRNKTGTAKSSAEARVSGVNCKFHSDLMMQPRTEHSWTKQQPSRITSEKEQKDGRRCFDSSGIGGSDK</sequence>
<gene>
    <name evidence="2" type="ORF">Tco_0682972</name>
</gene>
<accession>A0ABQ4XTT7</accession>
<comment type="caution">
    <text evidence="2">The sequence shown here is derived from an EMBL/GenBank/DDBJ whole genome shotgun (WGS) entry which is preliminary data.</text>
</comment>
<evidence type="ECO:0000313" key="3">
    <source>
        <dbReference type="Proteomes" id="UP001151760"/>
    </source>
</evidence>
<feature type="compositionally biased region" description="Basic and acidic residues" evidence="1">
    <location>
        <begin position="258"/>
        <end position="270"/>
    </location>
</feature>